<dbReference type="SMART" id="SM00355">
    <property type="entry name" value="ZnF_C2H2"/>
    <property type="match status" value="11"/>
</dbReference>
<feature type="region of interest" description="Disordered" evidence="12">
    <location>
        <begin position="261"/>
        <end position="370"/>
    </location>
</feature>
<evidence type="ECO:0000256" key="9">
    <source>
        <dbReference type="ARBA" id="ARBA00023163"/>
    </source>
</evidence>
<dbReference type="GO" id="GO:0000981">
    <property type="term" value="F:DNA-binding transcription factor activity, RNA polymerase II-specific"/>
    <property type="evidence" value="ECO:0007669"/>
    <property type="project" value="TreeGrafter"/>
</dbReference>
<evidence type="ECO:0000256" key="1">
    <source>
        <dbReference type="ARBA" id="ARBA00004123"/>
    </source>
</evidence>
<dbReference type="PROSITE" id="PS00028">
    <property type="entry name" value="ZINC_FINGER_C2H2_1"/>
    <property type="match status" value="8"/>
</dbReference>
<dbReference type="Bgee" id="ENSELUG00000008797">
    <property type="expression patterns" value="Expressed in ovary and 15 other cell types or tissues"/>
</dbReference>
<accession>A0A3P8XXP6</accession>
<dbReference type="GO" id="GO:0005634">
    <property type="term" value="C:nucleus"/>
    <property type="evidence" value="ECO:0007669"/>
    <property type="project" value="UniProtKB-SubCell"/>
</dbReference>
<keyword evidence="8" id="KW-0238">DNA-binding</keyword>
<dbReference type="SUPFAM" id="SSF57667">
    <property type="entry name" value="beta-beta-alpha zinc fingers"/>
    <property type="match status" value="6"/>
</dbReference>
<dbReference type="Gene3D" id="3.30.160.60">
    <property type="entry name" value="Classic Zinc Finger"/>
    <property type="match status" value="9"/>
</dbReference>
<keyword evidence="15" id="KW-1185">Reference proteome</keyword>
<protein>
    <recommendedName>
        <fullName evidence="13">C2H2-type domain-containing protein</fullName>
    </recommendedName>
</protein>
<keyword evidence="4" id="KW-0677">Repeat</keyword>
<name>A0A3P8XXP6_ESOLU</name>
<feature type="compositionally biased region" description="Basic and acidic residues" evidence="12">
    <location>
        <begin position="339"/>
        <end position="349"/>
    </location>
</feature>
<keyword evidence="6" id="KW-0862">Zinc</keyword>
<dbReference type="FunFam" id="3.30.160.60:FF:000064">
    <property type="entry name" value="Early growth response protein 3"/>
    <property type="match status" value="1"/>
</dbReference>
<dbReference type="FunFam" id="3.30.160.60:FF:001174">
    <property type="entry name" value="zinc finger protein 527 isoform X1"/>
    <property type="match status" value="2"/>
</dbReference>
<evidence type="ECO:0000256" key="7">
    <source>
        <dbReference type="ARBA" id="ARBA00023015"/>
    </source>
</evidence>
<dbReference type="FunFam" id="3.30.160.60:FF:000478">
    <property type="entry name" value="Zinc finger protein 133"/>
    <property type="match status" value="1"/>
</dbReference>
<evidence type="ECO:0000256" key="11">
    <source>
        <dbReference type="PROSITE-ProRule" id="PRU00042"/>
    </source>
</evidence>
<feature type="compositionally biased region" description="Polar residues" evidence="12">
    <location>
        <begin position="326"/>
        <end position="338"/>
    </location>
</feature>
<comment type="similarity">
    <text evidence="2">Belongs to the krueppel C2H2-type zinc-finger protein family.</text>
</comment>
<keyword evidence="10" id="KW-0539">Nucleus</keyword>
<comment type="subcellular location">
    <subcellularLocation>
        <location evidence="1">Nucleus</location>
    </subcellularLocation>
</comment>
<feature type="compositionally biased region" description="Basic and acidic residues" evidence="12">
    <location>
        <begin position="293"/>
        <end position="302"/>
    </location>
</feature>
<keyword evidence="5 11" id="KW-0863">Zinc-finger</keyword>
<evidence type="ECO:0000256" key="3">
    <source>
        <dbReference type="ARBA" id="ARBA00022723"/>
    </source>
</evidence>
<keyword evidence="9" id="KW-0804">Transcription</keyword>
<feature type="domain" description="C2H2-type" evidence="13">
    <location>
        <begin position="563"/>
        <end position="590"/>
    </location>
</feature>
<evidence type="ECO:0000259" key="13">
    <source>
        <dbReference type="PROSITE" id="PS50157"/>
    </source>
</evidence>
<dbReference type="FunFam" id="3.30.160.60:FF:000100">
    <property type="entry name" value="Zinc finger 45-like"/>
    <property type="match status" value="1"/>
</dbReference>
<dbReference type="InterPro" id="IPR036236">
    <property type="entry name" value="Znf_C2H2_sf"/>
</dbReference>
<keyword evidence="3" id="KW-0479">Metal-binding</keyword>
<feature type="domain" description="C2H2-type" evidence="13">
    <location>
        <begin position="507"/>
        <end position="534"/>
    </location>
</feature>
<dbReference type="Proteomes" id="UP000265140">
    <property type="component" value="Chromosome 24"/>
</dbReference>
<reference evidence="14" key="2">
    <citation type="submission" date="2020-02" db="EMBL/GenBank/DDBJ databases">
        <title>Esox lucius (northern pike) genome, fEsoLuc1, primary haplotype.</title>
        <authorList>
            <person name="Myers G."/>
            <person name="Karagic N."/>
            <person name="Meyer A."/>
            <person name="Pippel M."/>
            <person name="Reichard M."/>
            <person name="Winkler S."/>
            <person name="Tracey A."/>
            <person name="Sims Y."/>
            <person name="Howe K."/>
            <person name="Rhie A."/>
            <person name="Formenti G."/>
            <person name="Durbin R."/>
            <person name="Fedrigo O."/>
            <person name="Jarvis E.D."/>
        </authorList>
    </citation>
    <scope>NUCLEOTIDE SEQUENCE [LARGE SCALE GENOMIC DNA]</scope>
</reference>
<proteinExistence type="inferred from homology"/>
<feature type="domain" description="C2H2-type" evidence="13">
    <location>
        <begin position="479"/>
        <end position="506"/>
    </location>
</feature>
<dbReference type="InterPro" id="IPR050717">
    <property type="entry name" value="C2H2-ZF_Transcription_Reg"/>
</dbReference>
<sequence>MDKLRSFRVFLNERLMEVAMEIFGSFEKMSVEYQEENNRLKSILGISPEIQLGRIDSLQVSLSVPKEQVPPEQQFCERMWVPNLGQEVREPTQIKEEQEELRISPEEEQNQGLFVTKDSILTPLCVKRECEQEGDDKTMLCEPQNVNRLKMSKELSFRVFLNKFLTESVAVKIFGTVEKTVSEYQEENDQLHRMIRTFPEMKLVRIDSLQFSLTFPEEEAPPEQQQQSSGLVEENPEPTHIKMEQEEVRTNQQVEQDPWLFDTKDSLTPPPIKTEFVNEDPFKSMTLPQTQTVERKESDSRSVDPQPFTSVTHLRGLEVPCEPPDNHSNVPGHNSDASSVHDDLDRCPPRDPSPPTRKRRSTVRVEPTEPHRCRDCGKTFILKDDLRAHVTVTSIGSSECGFCKERFDSSCKLKAHVQRCPVSHPCSVCDKTFKVKDLSEHMKIHTDHQLFTCPFCCKTFKRKGYLTVHIRLHTGEKPFSCGVCGKTFNQKWQFSAHKQTHTGEKQFSCDDCGKSFSMKGNLTVHKLTHTKEKRFTCDDCGKSFGIKDNLNKHKLIHTGEKSFVCGDCGKSFRLKGNLTVHKLTHTGEKPFSCGHCGKSFSVKDNLNRHELIHTGEKPFSCIYCGKNFRLKANLTTHQLIHTGETSYVCSVCAKVFNKKTNLLSHMESKHKQSKQAKSRK</sequence>
<dbReference type="OMA" id="HNDITHQ"/>
<feature type="domain" description="C2H2-type" evidence="13">
    <location>
        <begin position="535"/>
        <end position="562"/>
    </location>
</feature>
<evidence type="ECO:0000256" key="12">
    <source>
        <dbReference type="SAM" id="MobiDB-lite"/>
    </source>
</evidence>
<organism evidence="14 15">
    <name type="scientific">Esox lucius</name>
    <name type="common">Northern pike</name>
    <dbReference type="NCBI Taxonomy" id="8010"/>
    <lineage>
        <taxon>Eukaryota</taxon>
        <taxon>Metazoa</taxon>
        <taxon>Chordata</taxon>
        <taxon>Craniata</taxon>
        <taxon>Vertebrata</taxon>
        <taxon>Euteleostomi</taxon>
        <taxon>Actinopterygii</taxon>
        <taxon>Neopterygii</taxon>
        <taxon>Teleostei</taxon>
        <taxon>Protacanthopterygii</taxon>
        <taxon>Esociformes</taxon>
        <taxon>Esocidae</taxon>
        <taxon>Esox</taxon>
    </lineage>
</organism>
<dbReference type="InterPro" id="IPR013087">
    <property type="entry name" value="Znf_C2H2_type"/>
</dbReference>
<evidence type="ECO:0000256" key="10">
    <source>
        <dbReference type="ARBA" id="ARBA00023242"/>
    </source>
</evidence>
<dbReference type="Pfam" id="PF00096">
    <property type="entry name" value="zf-C2H2"/>
    <property type="match status" value="9"/>
</dbReference>
<evidence type="ECO:0000256" key="8">
    <source>
        <dbReference type="ARBA" id="ARBA00023125"/>
    </source>
</evidence>
<dbReference type="PANTHER" id="PTHR14196">
    <property type="entry name" value="ODD-SKIPPED - RELATED"/>
    <property type="match status" value="1"/>
</dbReference>
<dbReference type="GO" id="GO:0000977">
    <property type="term" value="F:RNA polymerase II transcription regulatory region sequence-specific DNA binding"/>
    <property type="evidence" value="ECO:0007669"/>
    <property type="project" value="TreeGrafter"/>
</dbReference>
<dbReference type="InParanoid" id="A0A3P8XXP6"/>
<dbReference type="AlphaFoldDB" id="A0A3P8XXP6"/>
<keyword evidence="7" id="KW-0805">Transcription regulation</keyword>
<dbReference type="GeneID" id="105030904"/>
<feature type="domain" description="C2H2-type" evidence="13">
    <location>
        <begin position="591"/>
        <end position="618"/>
    </location>
</feature>
<dbReference type="KEGG" id="els:105030904"/>
<feature type="domain" description="C2H2-type" evidence="13">
    <location>
        <begin position="619"/>
        <end position="646"/>
    </location>
</feature>
<feature type="domain" description="C2H2-type" evidence="13">
    <location>
        <begin position="451"/>
        <end position="478"/>
    </location>
</feature>
<reference evidence="15" key="1">
    <citation type="journal article" date="2014" name="PLoS ONE">
        <title>The genome and linkage map of the northern pike (Esox lucius): conserved synteny revealed between the salmonid sister group and the Neoteleostei.</title>
        <authorList>
            <person name="Rondeau E.B."/>
            <person name="Minkley D.R."/>
            <person name="Leong J.S."/>
            <person name="Messmer A.M."/>
            <person name="Jantzen J.R."/>
            <person name="von Schalburg K.R."/>
            <person name="Lemon C."/>
            <person name="Bird N.H."/>
            <person name="Koop B.F."/>
        </authorList>
    </citation>
    <scope>NUCLEOTIDE SEQUENCE</scope>
</reference>
<dbReference type="OrthoDB" id="6077919at2759"/>
<feature type="region of interest" description="Disordered" evidence="12">
    <location>
        <begin position="217"/>
        <end position="236"/>
    </location>
</feature>
<evidence type="ECO:0000256" key="6">
    <source>
        <dbReference type="ARBA" id="ARBA00022833"/>
    </source>
</evidence>
<dbReference type="Ensembl" id="ENSELUT00000006110.3">
    <property type="protein sequence ID" value="ENSELUP00000008114.2"/>
    <property type="gene ID" value="ENSELUG00000008797.3"/>
</dbReference>
<feature type="domain" description="C2H2-type" evidence="13">
    <location>
        <begin position="371"/>
        <end position="399"/>
    </location>
</feature>
<evidence type="ECO:0000313" key="15">
    <source>
        <dbReference type="Proteomes" id="UP000265140"/>
    </source>
</evidence>
<evidence type="ECO:0000313" key="14">
    <source>
        <dbReference type="Ensembl" id="ENSELUP00000008114.2"/>
    </source>
</evidence>
<dbReference type="PANTHER" id="PTHR14196:SF12">
    <property type="entry name" value="ZINC FINGER PROTEIN 208-LIKE"/>
    <property type="match status" value="1"/>
</dbReference>
<dbReference type="GO" id="GO:0008270">
    <property type="term" value="F:zinc ion binding"/>
    <property type="evidence" value="ECO:0007669"/>
    <property type="project" value="UniProtKB-KW"/>
</dbReference>
<dbReference type="FunFam" id="3.30.160.60:FF:000765">
    <property type="entry name" value="Zinc finger 45-like"/>
    <property type="match status" value="1"/>
</dbReference>
<reference evidence="14" key="4">
    <citation type="submission" date="2025-09" db="UniProtKB">
        <authorList>
            <consortium name="Ensembl"/>
        </authorList>
    </citation>
    <scope>IDENTIFICATION</scope>
</reference>
<feature type="domain" description="C2H2-type" evidence="13">
    <location>
        <begin position="647"/>
        <end position="675"/>
    </location>
</feature>
<evidence type="ECO:0000256" key="4">
    <source>
        <dbReference type="ARBA" id="ARBA00022737"/>
    </source>
</evidence>
<evidence type="ECO:0000256" key="2">
    <source>
        <dbReference type="ARBA" id="ARBA00006991"/>
    </source>
</evidence>
<dbReference type="RefSeq" id="XP_012995949.2">
    <property type="nucleotide sequence ID" value="XM_013140495.3"/>
</dbReference>
<dbReference type="PROSITE" id="PS50157">
    <property type="entry name" value="ZINC_FINGER_C2H2_2"/>
    <property type="match status" value="9"/>
</dbReference>
<reference evidence="14" key="3">
    <citation type="submission" date="2025-08" db="UniProtKB">
        <authorList>
            <consortium name="Ensembl"/>
        </authorList>
    </citation>
    <scope>IDENTIFICATION</scope>
</reference>
<dbReference type="GeneTree" id="ENSGT00950000182774"/>
<evidence type="ECO:0000256" key="5">
    <source>
        <dbReference type="ARBA" id="ARBA00022771"/>
    </source>
</evidence>